<accession>A0A3P6GZV2</accession>
<evidence type="ECO:0000313" key="1">
    <source>
        <dbReference type="EMBL" id="VDD63334.1"/>
    </source>
</evidence>
<name>A0A3P6GZV2_BRAOL</name>
<organism evidence="1">
    <name type="scientific">Brassica oleracea</name>
    <name type="common">Wild cabbage</name>
    <dbReference type="NCBI Taxonomy" id="3712"/>
    <lineage>
        <taxon>Eukaryota</taxon>
        <taxon>Viridiplantae</taxon>
        <taxon>Streptophyta</taxon>
        <taxon>Embryophyta</taxon>
        <taxon>Tracheophyta</taxon>
        <taxon>Spermatophyta</taxon>
        <taxon>Magnoliopsida</taxon>
        <taxon>eudicotyledons</taxon>
        <taxon>Gunneridae</taxon>
        <taxon>Pentapetalae</taxon>
        <taxon>rosids</taxon>
        <taxon>malvids</taxon>
        <taxon>Brassicales</taxon>
        <taxon>Brassicaceae</taxon>
        <taxon>Brassiceae</taxon>
        <taxon>Brassica</taxon>
    </lineage>
</organism>
<dbReference type="AlphaFoldDB" id="A0A3P6GZV2"/>
<dbReference type="EMBL" id="LR031880">
    <property type="protein sequence ID" value="VDD63334.1"/>
    <property type="molecule type" value="Genomic_DNA"/>
</dbReference>
<gene>
    <name evidence="1" type="ORF">BOLC6T38787H</name>
</gene>
<sequence>MRRFSCKDMCDFLTHLDLITGHGNCTTGTLNQTTVGVGISFLVSATKYFPII</sequence>
<protein>
    <submittedName>
        <fullName evidence="1">Uncharacterized protein</fullName>
    </submittedName>
</protein>
<reference evidence="1" key="1">
    <citation type="submission" date="2018-11" db="EMBL/GenBank/DDBJ databases">
        <authorList>
            <consortium name="Genoscope - CEA"/>
            <person name="William W."/>
        </authorList>
    </citation>
    <scope>NUCLEOTIDE SEQUENCE</scope>
</reference>
<proteinExistence type="predicted"/>